<name>A0ABX1BLH7_9ACTN</name>
<comment type="caution">
    <text evidence="1">The sequence shown here is derived from an EMBL/GenBank/DDBJ whole genome shotgun (WGS) entry which is preliminary data.</text>
</comment>
<sequence length="184" mass="20196">MASVYIYPVHQALLDSLIATSKAKSVMAGTKTGPFREMRDAYIFAASLALALNQPASIDQIPASKKDAIQIQDRVFFGAEGARELAAIVVLTSPDGGDVARETLRSQLDMLSEQEVGQRLALLDRFAYSGFEWLRERQDDESGVRDLLLSAIDSVDCVQRQADDDSSVQDPLWSMLRGLESEAL</sequence>
<protein>
    <submittedName>
        <fullName evidence="1">Uncharacterized protein</fullName>
    </submittedName>
</protein>
<proteinExistence type="predicted"/>
<keyword evidence="2" id="KW-1185">Reference proteome</keyword>
<gene>
    <name evidence="1" type="ORF">HCN51_45615</name>
</gene>
<dbReference type="EMBL" id="JAATEP010000052">
    <property type="protein sequence ID" value="NJP96634.1"/>
    <property type="molecule type" value="Genomic_DNA"/>
</dbReference>
<evidence type="ECO:0000313" key="2">
    <source>
        <dbReference type="Proteomes" id="UP000696294"/>
    </source>
</evidence>
<dbReference type="RefSeq" id="WP_168018171.1">
    <property type="nucleotide sequence ID" value="NZ_JAATEP010000052.1"/>
</dbReference>
<accession>A0ABX1BLH7</accession>
<dbReference type="Proteomes" id="UP000696294">
    <property type="component" value="Unassembled WGS sequence"/>
</dbReference>
<reference evidence="1 2" key="1">
    <citation type="submission" date="2020-03" db="EMBL/GenBank/DDBJ databases">
        <title>WGS of actinomycetes isolated from Thailand.</title>
        <authorList>
            <person name="Thawai C."/>
        </authorList>
    </citation>
    <scope>NUCLEOTIDE SEQUENCE [LARGE SCALE GENOMIC DNA]</scope>
    <source>
        <strain evidence="1 2">FMUSA5-5</strain>
    </source>
</reference>
<organism evidence="1 2">
    <name type="scientific">Nonomuraea composti</name>
    <dbReference type="NCBI Taxonomy" id="2720023"/>
    <lineage>
        <taxon>Bacteria</taxon>
        <taxon>Bacillati</taxon>
        <taxon>Actinomycetota</taxon>
        <taxon>Actinomycetes</taxon>
        <taxon>Streptosporangiales</taxon>
        <taxon>Streptosporangiaceae</taxon>
        <taxon>Nonomuraea</taxon>
    </lineage>
</organism>
<evidence type="ECO:0000313" key="1">
    <source>
        <dbReference type="EMBL" id="NJP96634.1"/>
    </source>
</evidence>